<dbReference type="CDD" id="cd16443">
    <property type="entry name" value="LplA"/>
    <property type="match status" value="1"/>
</dbReference>
<dbReference type="EMBL" id="CP001824">
    <property type="protein sequence ID" value="ACZ40891.1"/>
    <property type="molecule type" value="Genomic_DNA"/>
</dbReference>
<dbReference type="RefSeq" id="WP_012873926.1">
    <property type="nucleotide sequence ID" value="NC_013524.1"/>
</dbReference>
<dbReference type="GO" id="GO:0016874">
    <property type="term" value="F:ligase activity"/>
    <property type="evidence" value="ECO:0007669"/>
    <property type="project" value="UniProtKB-KW"/>
</dbReference>
<keyword evidence="3" id="KW-1185">Reference proteome</keyword>
<dbReference type="InterPro" id="IPR045864">
    <property type="entry name" value="aa-tRNA-synth_II/BPL/LPL"/>
</dbReference>
<dbReference type="Gene3D" id="3.30.930.10">
    <property type="entry name" value="Bira Bifunctional Protein, Domain 2"/>
    <property type="match status" value="1"/>
</dbReference>
<evidence type="ECO:0000313" key="3">
    <source>
        <dbReference type="Proteomes" id="UP000002027"/>
    </source>
</evidence>
<dbReference type="GO" id="GO:0016779">
    <property type="term" value="F:nucleotidyltransferase activity"/>
    <property type="evidence" value="ECO:0007669"/>
    <property type="project" value="UniProtKB-KW"/>
</dbReference>
<dbReference type="HOGENOM" id="CLU_022986_5_2_0"/>
<sequence length="260" mass="29426">MSVHSRWSAYRWHLIRPMPVASVVNHALDEVLLRRVGAGEREPTLRFWGRIEPEVVIGRFQSVRNEVDEEAARRYGIQITRRLTGGGAMFVEPENIITYSIYAPQELVAGMSFVESYAFLDDWVIEALRSLGIDAWYEPINDITSSGGKIGGAAQARRFGAVLHHATLSYDLNSDRMLEVLRIGKEKLSDKGITSAARRVGPLRQQTNLPRDVIVERMIETFAQRCGGLVEDEVSEEEMAEASELIRTKYGTREWTYTLP</sequence>
<protein>
    <submittedName>
        <fullName evidence="2">Lipoate--protein ligase</fullName>
        <ecNumber evidence="2">2.7.7.63</ecNumber>
    </submittedName>
</protein>
<dbReference type="InterPro" id="IPR050664">
    <property type="entry name" value="Octanoyltrans_LipM/LipL"/>
</dbReference>
<accession>D1CAP8</accession>
<dbReference type="PANTHER" id="PTHR43679">
    <property type="entry name" value="OCTANOYLTRANSFERASE LIPM-RELATED"/>
    <property type="match status" value="1"/>
</dbReference>
<dbReference type="InParanoid" id="D1CAP8"/>
<gene>
    <name evidence="2" type="ordered locus">Sthe_3492</name>
</gene>
<dbReference type="eggNOG" id="COG0095">
    <property type="taxonomic scope" value="Bacteria"/>
</dbReference>
<dbReference type="KEGG" id="sti:Sthe_3492"/>
<dbReference type="STRING" id="479434.Sthe_3492"/>
<name>D1CAP8_SPHTD</name>
<reference evidence="3" key="1">
    <citation type="submission" date="2009-11" db="EMBL/GenBank/DDBJ databases">
        <title>The complete chromosome 2 of Sphaerobacter thermophilus DSM 20745.</title>
        <authorList>
            <person name="Lucas S."/>
            <person name="Copeland A."/>
            <person name="Lapidus A."/>
            <person name="Glavina del Rio T."/>
            <person name="Dalin E."/>
            <person name="Tice H."/>
            <person name="Bruce D."/>
            <person name="Goodwin L."/>
            <person name="Pitluck S."/>
            <person name="Kyrpides N."/>
            <person name="Mavromatis K."/>
            <person name="Ivanova N."/>
            <person name="Mikhailova N."/>
            <person name="LaButti K.M."/>
            <person name="Clum A."/>
            <person name="Sun H.I."/>
            <person name="Brettin T."/>
            <person name="Detter J.C."/>
            <person name="Han C."/>
            <person name="Larimer F."/>
            <person name="Land M."/>
            <person name="Hauser L."/>
            <person name="Markowitz V."/>
            <person name="Cheng J.F."/>
            <person name="Hugenholtz P."/>
            <person name="Woyke T."/>
            <person name="Wu D."/>
            <person name="Steenblock K."/>
            <person name="Schneider S."/>
            <person name="Pukall R."/>
            <person name="Goeker M."/>
            <person name="Klenk H.P."/>
            <person name="Eisen J.A."/>
        </authorList>
    </citation>
    <scope>NUCLEOTIDE SEQUENCE [LARGE SCALE GENOMIC DNA]</scope>
    <source>
        <strain evidence="3">ATCC 49802 / DSM 20745 / S 6022</strain>
    </source>
</reference>
<proteinExistence type="predicted"/>
<reference evidence="2 3" key="2">
    <citation type="journal article" date="2010" name="Stand. Genomic Sci.">
        <title>Complete genome sequence of Desulfohalobium retbaense type strain (HR(100)).</title>
        <authorList>
            <person name="Spring S."/>
            <person name="Nolan M."/>
            <person name="Lapidus A."/>
            <person name="Glavina Del Rio T."/>
            <person name="Copeland A."/>
            <person name="Tice H."/>
            <person name="Cheng J.F."/>
            <person name="Lucas S."/>
            <person name="Land M."/>
            <person name="Chen F."/>
            <person name="Bruce D."/>
            <person name="Goodwin L."/>
            <person name="Pitluck S."/>
            <person name="Ivanova N."/>
            <person name="Mavromatis K."/>
            <person name="Mikhailova N."/>
            <person name="Pati A."/>
            <person name="Chen A."/>
            <person name="Palaniappan K."/>
            <person name="Hauser L."/>
            <person name="Chang Y.J."/>
            <person name="Jeffries C.D."/>
            <person name="Munk C."/>
            <person name="Kiss H."/>
            <person name="Chain P."/>
            <person name="Han C."/>
            <person name="Brettin T."/>
            <person name="Detter J.C."/>
            <person name="Schuler E."/>
            <person name="Goker M."/>
            <person name="Rohde M."/>
            <person name="Bristow J."/>
            <person name="Eisen J.A."/>
            <person name="Markowitz V."/>
            <person name="Hugenholtz P."/>
            <person name="Kyrpides N.C."/>
            <person name="Klenk H.P."/>
        </authorList>
    </citation>
    <scope>NUCLEOTIDE SEQUENCE [LARGE SCALE GENOMIC DNA]</scope>
    <source>
        <strain evidence="3">ATCC 49802 / DSM 20745 / S 6022</strain>
    </source>
</reference>
<feature type="domain" description="BPL/LPL catalytic" evidence="1">
    <location>
        <begin position="39"/>
        <end position="230"/>
    </location>
</feature>
<dbReference type="Pfam" id="PF21948">
    <property type="entry name" value="LplA-B_cat"/>
    <property type="match status" value="1"/>
</dbReference>
<evidence type="ECO:0000259" key="1">
    <source>
        <dbReference type="PROSITE" id="PS51733"/>
    </source>
</evidence>
<organism evidence="2 3">
    <name type="scientific">Sphaerobacter thermophilus (strain ATCC 49802 / DSM 20745 / KCCM 41009 / NCIMB 13125 / S 6022)</name>
    <dbReference type="NCBI Taxonomy" id="479434"/>
    <lineage>
        <taxon>Bacteria</taxon>
        <taxon>Pseudomonadati</taxon>
        <taxon>Thermomicrobiota</taxon>
        <taxon>Thermomicrobia</taxon>
        <taxon>Sphaerobacterales</taxon>
        <taxon>Sphaerobacterineae</taxon>
        <taxon>Sphaerobacteraceae</taxon>
        <taxon>Sphaerobacter</taxon>
    </lineage>
</organism>
<dbReference type="EC" id="2.7.7.63" evidence="2"/>
<dbReference type="Proteomes" id="UP000002027">
    <property type="component" value="Chromosome 2"/>
</dbReference>
<evidence type="ECO:0000313" key="2">
    <source>
        <dbReference type="EMBL" id="ACZ40891.1"/>
    </source>
</evidence>
<dbReference type="PANTHER" id="PTHR43679:SF2">
    <property type="entry name" value="OCTANOYL-[GCVH]:PROTEIN N-OCTANOYLTRANSFERASE"/>
    <property type="match status" value="1"/>
</dbReference>
<dbReference type="AlphaFoldDB" id="D1CAP8"/>
<keyword evidence="2" id="KW-0808">Transferase</keyword>
<dbReference type="SUPFAM" id="SSF55681">
    <property type="entry name" value="Class II aaRS and biotin synthetases"/>
    <property type="match status" value="1"/>
</dbReference>
<dbReference type="FunCoup" id="D1CAP8">
    <property type="interactions" value="91"/>
</dbReference>
<keyword evidence="2" id="KW-0548">Nucleotidyltransferase</keyword>
<dbReference type="InterPro" id="IPR004143">
    <property type="entry name" value="BPL_LPL_catalytic"/>
</dbReference>
<keyword evidence="2" id="KW-0436">Ligase</keyword>
<dbReference type="PROSITE" id="PS51733">
    <property type="entry name" value="BPL_LPL_CATALYTIC"/>
    <property type="match status" value="1"/>
</dbReference>